<evidence type="ECO:0000313" key="2">
    <source>
        <dbReference type="EMBL" id="MDM7830071.1"/>
    </source>
</evidence>
<comment type="caution">
    <text evidence="2">The sequence shown here is derived from an EMBL/GenBank/DDBJ whole genome shotgun (WGS) entry which is preliminary data.</text>
</comment>
<feature type="compositionally biased region" description="Acidic residues" evidence="1">
    <location>
        <begin position="19"/>
        <end position="29"/>
    </location>
</feature>
<reference evidence="2 3" key="1">
    <citation type="submission" date="2023-06" db="EMBL/GenBank/DDBJ databases">
        <title>Cellulomonas sp. MW9 Whole genome sequence.</title>
        <authorList>
            <person name="Park S."/>
        </authorList>
    </citation>
    <scope>NUCLEOTIDE SEQUENCE [LARGE SCALE GENOMIC DNA]</scope>
    <source>
        <strain evidence="2 3">MW9</strain>
    </source>
</reference>
<dbReference type="Proteomes" id="UP001321453">
    <property type="component" value="Unassembled WGS sequence"/>
</dbReference>
<proteinExistence type="predicted"/>
<gene>
    <name evidence="2" type="ORF">QRT05_01880</name>
</gene>
<evidence type="ECO:0008006" key="4">
    <source>
        <dbReference type="Google" id="ProtNLM"/>
    </source>
</evidence>
<keyword evidence="3" id="KW-1185">Reference proteome</keyword>
<evidence type="ECO:0000256" key="1">
    <source>
        <dbReference type="SAM" id="MobiDB-lite"/>
    </source>
</evidence>
<sequence length="50" mass="5190">MTEQSTPIPDDPRAHTEEPAEGDITDVEGDVAREHSTDPAEGATDAAEGA</sequence>
<feature type="region of interest" description="Disordered" evidence="1">
    <location>
        <begin position="1"/>
        <end position="50"/>
    </location>
</feature>
<organism evidence="2 3">
    <name type="scientific">Cellulomonas edaphi</name>
    <dbReference type="NCBI Taxonomy" id="3053468"/>
    <lineage>
        <taxon>Bacteria</taxon>
        <taxon>Bacillati</taxon>
        <taxon>Actinomycetota</taxon>
        <taxon>Actinomycetes</taxon>
        <taxon>Micrococcales</taxon>
        <taxon>Cellulomonadaceae</taxon>
        <taxon>Cellulomonas</taxon>
    </lineage>
</organism>
<name>A0ABT7S375_9CELL</name>
<dbReference type="RefSeq" id="WP_289444703.1">
    <property type="nucleotide sequence ID" value="NZ_JAUCGR010000001.1"/>
</dbReference>
<evidence type="ECO:0000313" key="3">
    <source>
        <dbReference type="Proteomes" id="UP001321453"/>
    </source>
</evidence>
<dbReference type="EMBL" id="JAUCGR010000001">
    <property type="protein sequence ID" value="MDM7830071.1"/>
    <property type="molecule type" value="Genomic_DNA"/>
</dbReference>
<protein>
    <recommendedName>
        <fullName evidence="4">Nucleotide exchange factor GrpE</fullName>
    </recommendedName>
</protein>
<accession>A0ABT7S375</accession>